<proteinExistence type="predicted"/>
<comment type="caution">
    <text evidence="1">The sequence shown here is derived from an EMBL/GenBank/DDBJ whole genome shotgun (WGS) entry which is preliminary data.</text>
</comment>
<evidence type="ECO:0000313" key="2">
    <source>
        <dbReference type="Proteomes" id="UP000805704"/>
    </source>
</evidence>
<reference evidence="1" key="1">
    <citation type="submission" date="2020-04" db="EMBL/GenBank/DDBJ databases">
        <title>A chromosome-scale assembly and high-density genetic map of the yellow drum (Nibea albiflora) genome.</title>
        <authorList>
            <person name="Xu D."/>
            <person name="Zhang W."/>
            <person name="Chen R."/>
            <person name="Tan P."/>
            <person name="Wang L."/>
            <person name="Song H."/>
            <person name="Tian L."/>
            <person name="Zhu Q."/>
            <person name="Wang B."/>
        </authorList>
    </citation>
    <scope>NUCLEOTIDE SEQUENCE</scope>
    <source>
        <strain evidence="1">ZJHYS-2018</strain>
    </source>
</reference>
<sequence length="95" mass="10630">MKTLSFTLAVLLLTVCCCNAMPQALYYSTAPANCCYGFSTKSLLPRRVSKITKSHSSCVNPAFIVKTIKGRQICYAQTFQWALDVYKQQHTAVQQ</sequence>
<gene>
    <name evidence="1" type="ORF">GBF38_020830</name>
</gene>
<dbReference type="Proteomes" id="UP000805704">
    <property type="component" value="Chromosome 12"/>
</dbReference>
<dbReference type="EMBL" id="CM024800">
    <property type="protein sequence ID" value="KAG8012885.1"/>
    <property type="molecule type" value="Genomic_DNA"/>
</dbReference>
<organism evidence="1 2">
    <name type="scientific">Nibea albiflora</name>
    <name type="common">Yellow drum</name>
    <name type="synonym">Corvina albiflora</name>
    <dbReference type="NCBI Taxonomy" id="240163"/>
    <lineage>
        <taxon>Eukaryota</taxon>
        <taxon>Metazoa</taxon>
        <taxon>Chordata</taxon>
        <taxon>Craniata</taxon>
        <taxon>Vertebrata</taxon>
        <taxon>Euteleostomi</taxon>
        <taxon>Actinopterygii</taxon>
        <taxon>Neopterygii</taxon>
        <taxon>Teleostei</taxon>
        <taxon>Neoteleostei</taxon>
        <taxon>Acanthomorphata</taxon>
        <taxon>Eupercaria</taxon>
        <taxon>Sciaenidae</taxon>
        <taxon>Nibea</taxon>
    </lineage>
</organism>
<protein>
    <submittedName>
        <fullName evidence="1">Uncharacterized protein</fullName>
    </submittedName>
</protein>
<evidence type="ECO:0000313" key="1">
    <source>
        <dbReference type="EMBL" id="KAG8012885.1"/>
    </source>
</evidence>
<accession>A0ACB7FFT5</accession>
<name>A0ACB7FFT5_NIBAL</name>
<keyword evidence="2" id="KW-1185">Reference proteome</keyword>